<dbReference type="SUPFAM" id="SSF161084">
    <property type="entry name" value="MAPEG domain-like"/>
    <property type="match status" value="1"/>
</dbReference>
<organism evidence="6 7">
    <name type="scientific">Thalassotalea profundi</name>
    <dbReference type="NCBI Taxonomy" id="2036687"/>
    <lineage>
        <taxon>Bacteria</taxon>
        <taxon>Pseudomonadati</taxon>
        <taxon>Pseudomonadota</taxon>
        <taxon>Gammaproteobacteria</taxon>
        <taxon>Alteromonadales</taxon>
        <taxon>Colwelliaceae</taxon>
        <taxon>Thalassotalea</taxon>
    </lineage>
</organism>
<dbReference type="PANTHER" id="PTHR35371:SF1">
    <property type="entry name" value="BLR7753 PROTEIN"/>
    <property type="match status" value="1"/>
</dbReference>
<dbReference type="Pfam" id="PF01124">
    <property type="entry name" value="MAPEG"/>
    <property type="match status" value="1"/>
</dbReference>
<dbReference type="Proteomes" id="UP000626370">
    <property type="component" value="Unassembled WGS sequence"/>
</dbReference>
<keyword evidence="7" id="KW-1185">Reference proteome</keyword>
<evidence type="ECO:0000256" key="1">
    <source>
        <dbReference type="ARBA" id="ARBA00004370"/>
    </source>
</evidence>
<feature type="transmembrane region" description="Helical" evidence="5">
    <location>
        <begin position="85"/>
        <end position="104"/>
    </location>
</feature>
<keyword evidence="3 5" id="KW-1133">Transmembrane helix</keyword>
<proteinExistence type="predicted"/>
<reference evidence="7" key="1">
    <citation type="journal article" date="2019" name="Int. J. Syst. Evol. Microbiol.">
        <title>The Global Catalogue of Microorganisms (GCM) 10K type strain sequencing project: providing services to taxonomists for standard genome sequencing and annotation.</title>
        <authorList>
            <consortium name="The Broad Institute Genomics Platform"/>
            <consortium name="The Broad Institute Genome Sequencing Center for Infectious Disease"/>
            <person name="Wu L."/>
            <person name="Ma J."/>
        </authorList>
    </citation>
    <scope>NUCLEOTIDE SEQUENCE [LARGE SCALE GENOMIC DNA]</scope>
    <source>
        <strain evidence="7">CGMCC 1.15922</strain>
    </source>
</reference>
<keyword evidence="2 5" id="KW-0812">Transmembrane</keyword>
<dbReference type="RefSeq" id="WP_189378334.1">
    <property type="nucleotide sequence ID" value="NZ_BNAH01000008.1"/>
</dbReference>
<name>A0ABQ3IXE9_9GAMM</name>
<dbReference type="InterPro" id="IPR001129">
    <property type="entry name" value="Membr-assoc_MAPEG"/>
</dbReference>
<dbReference type="EMBL" id="BNAH01000008">
    <property type="protein sequence ID" value="GHE92182.1"/>
    <property type="molecule type" value="Genomic_DNA"/>
</dbReference>
<feature type="transmembrane region" description="Helical" evidence="5">
    <location>
        <begin position="49"/>
        <end position="73"/>
    </location>
</feature>
<evidence type="ECO:0000256" key="5">
    <source>
        <dbReference type="SAM" id="Phobius"/>
    </source>
</evidence>
<evidence type="ECO:0000313" key="6">
    <source>
        <dbReference type="EMBL" id="GHE92182.1"/>
    </source>
</evidence>
<gene>
    <name evidence="6" type="ORF">GCM10011501_22140</name>
</gene>
<keyword evidence="4 5" id="KW-0472">Membrane</keyword>
<protein>
    <submittedName>
        <fullName evidence="6">Membrane protein</fullName>
    </submittedName>
</protein>
<accession>A0ABQ3IXE9</accession>
<dbReference type="PANTHER" id="PTHR35371">
    <property type="entry name" value="INNER MEMBRANE PROTEIN"/>
    <property type="match status" value="1"/>
</dbReference>
<feature type="transmembrane region" description="Helical" evidence="5">
    <location>
        <begin position="110"/>
        <end position="127"/>
    </location>
</feature>
<sequence length="129" mass="14209">MATLIWCLFISILLPMLSKGPVGYAQNKLGRYDNKNPRSQQATLTGFGARALAAHQNAFEALIMFAPAILLAIATNNTGKIIEQLAVVHIISRLCYHILYLLNWSTLRSIVWFIGLGTTLAIVIQCLPV</sequence>
<comment type="subcellular location">
    <subcellularLocation>
        <location evidence="1">Membrane</location>
    </subcellularLocation>
</comment>
<comment type="caution">
    <text evidence="6">The sequence shown here is derived from an EMBL/GenBank/DDBJ whole genome shotgun (WGS) entry which is preliminary data.</text>
</comment>
<evidence type="ECO:0000256" key="2">
    <source>
        <dbReference type="ARBA" id="ARBA00022692"/>
    </source>
</evidence>
<evidence type="ECO:0000313" key="7">
    <source>
        <dbReference type="Proteomes" id="UP000626370"/>
    </source>
</evidence>
<evidence type="ECO:0000256" key="4">
    <source>
        <dbReference type="ARBA" id="ARBA00023136"/>
    </source>
</evidence>
<dbReference type="Gene3D" id="1.20.120.550">
    <property type="entry name" value="Membrane associated eicosanoid/glutathione metabolism-like domain"/>
    <property type="match status" value="1"/>
</dbReference>
<dbReference type="InterPro" id="IPR023352">
    <property type="entry name" value="MAPEG-like_dom_sf"/>
</dbReference>
<evidence type="ECO:0000256" key="3">
    <source>
        <dbReference type="ARBA" id="ARBA00022989"/>
    </source>
</evidence>